<evidence type="ECO:0000313" key="1">
    <source>
        <dbReference type="EMBL" id="HAT6345933.1"/>
    </source>
</evidence>
<name>A0AAD3UDL7_AERHY</name>
<comment type="caution">
    <text evidence="1">The sequence shown here is derived from an EMBL/GenBank/DDBJ whole genome shotgun (WGS) entry which is preliminary data.</text>
</comment>
<reference evidence="1" key="2">
    <citation type="submission" date="2020-01" db="EMBL/GenBank/DDBJ databases">
        <authorList>
            <consortium name="NCBI Pathogen Detection Project"/>
        </authorList>
    </citation>
    <scope>NUCLEOTIDE SEQUENCE</scope>
    <source>
        <strain evidence="1">OLC2673_Aeromonas</strain>
    </source>
</reference>
<proteinExistence type="predicted"/>
<sequence>MTAACRLRECAAAVPTAGALLTTLPSIPQAPLCQVCAAHRTRLLFFPATLRVPATSDLDNARHGEQRWRLKPTSPPYQMIYLK</sequence>
<dbReference type="Proteomes" id="UP000859505">
    <property type="component" value="Unassembled WGS sequence"/>
</dbReference>
<organism evidence="1 2">
    <name type="scientific">Aeromonas hydrophila</name>
    <dbReference type="NCBI Taxonomy" id="644"/>
    <lineage>
        <taxon>Bacteria</taxon>
        <taxon>Pseudomonadati</taxon>
        <taxon>Pseudomonadota</taxon>
        <taxon>Gammaproteobacteria</taxon>
        <taxon>Aeromonadales</taxon>
        <taxon>Aeromonadaceae</taxon>
        <taxon>Aeromonas</taxon>
    </lineage>
</organism>
<dbReference type="AlphaFoldDB" id="A0AAD3UDL7"/>
<protein>
    <submittedName>
        <fullName evidence="1">Uncharacterized protein</fullName>
    </submittedName>
</protein>
<evidence type="ECO:0000313" key="2">
    <source>
        <dbReference type="Proteomes" id="UP000859505"/>
    </source>
</evidence>
<reference evidence="1" key="1">
    <citation type="journal article" date="2018" name="Genome Biol.">
        <title>SKESA: strategic k-mer extension for scrupulous assemblies.</title>
        <authorList>
            <person name="Souvorov A."/>
            <person name="Agarwala R."/>
            <person name="Lipman D.J."/>
        </authorList>
    </citation>
    <scope>NUCLEOTIDE SEQUENCE</scope>
    <source>
        <strain evidence="1">OLC2673_Aeromonas</strain>
    </source>
</reference>
<dbReference type="EMBL" id="DACTUL010000037">
    <property type="protein sequence ID" value="HAT6345933.1"/>
    <property type="molecule type" value="Genomic_DNA"/>
</dbReference>
<accession>A0AAD3UDL7</accession>
<gene>
    <name evidence="1" type="ORF">JAJ28_003721</name>
</gene>